<evidence type="ECO:0000256" key="1">
    <source>
        <dbReference type="ARBA" id="ARBA00006545"/>
    </source>
</evidence>
<evidence type="ECO:0000259" key="3">
    <source>
        <dbReference type="Pfam" id="PF12624"/>
    </source>
</evidence>
<dbReference type="PANTHER" id="PTHR16166:SF93">
    <property type="entry name" value="INTERMEMBRANE LIPID TRANSFER PROTEIN VPS13"/>
    <property type="match status" value="1"/>
</dbReference>
<proteinExistence type="inferred from homology"/>
<accession>A0AA36CTG4</accession>
<comment type="similarity">
    <text evidence="1">Belongs to the VPS13 family.</text>
</comment>
<sequence length="793" mass="90762">MVFESLVADLLNRFLGDFVENLDSSQLNVGIWGGDVKLENLEVKETALDDLDLPIKLKFGYLSSLVLKIPWKNLYTEPVIANIDGLHLIVVPNKGVVYNEEKAKKNITEIKQKTLARLEEARKNRRKPADPTADSFAEKMVTQIIKNLQISISNIHVRFEDKWTNRHRPFAAGITLQKLDFQTTDENWLPTIHKETLKIIHKLVSLENLAVYWNSDVTLFSDLSDRKEVKEKMLATITTKNNRPEGYKYILEPIKMEAKLQLNQKPETDGSGWSIPKIDLSVDMKALALTIGKFQYQDVLLFLEAQERFTLAGQYLKYRPAHVVDYKGHYKTWWKFAYTSILEEKVRRRRRNWNWKRMKEHRQLVRDYRDAWVKHQTEKSPGSHVTDLVKKAEDRLDVFNINIARQQAEMEIDRKGLTRIEDQPQGIMGWAKSWWGGSGGSHENKKNKDVVSQFEEAMTPEEKAKLFEAIDYQENIPPTNYPKEYVENKLSFRLGEIAINVDHAVSMKLLQLDAYIAQRPSAGAINIKSGIKELRMDGCGAEMLRVRDATKPWLDLEVDTNPLHGKYDQKVALSIAPVTLKYHAPAVNAAADVFKPPESVRLNQLTAAAMSRYEEVKTRSVTGLAHAVEFKKKLVLDISINPATLLISEGGVYAPEKPTIMADLGLLTITTVDQQVQEGMDKMARLREMAYDKFRVKLSNVVIAFAEEMEKAHEAIKLPESPLHILKPTGLDIQFHKSGVEDLSLPKMRIIGDLPDIVVVISDKRLLMLMDLLNSIPRRSPKKPRKFSKICRR</sequence>
<feature type="domain" description="Chorein N-terminal" evidence="3">
    <location>
        <begin position="548"/>
        <end position="788"/>
    </location>
</feature>
<feature type="domain" description="Chorein N-terminal" evidence="3">
    <location>
        <begin position="2"/>
        <end position="536"/>
    </location>
</feature>
<feature type="non-terminal residue" evidence="4">
    <location>
        <position position="1"/>
    </location>
</feature>
<dbReference type="InterPro" id="IPR026854">
    <property type="entry name" value="VPS13_N"/>
</dbReference>
<dbReference type="AlphaFoldDB" id="A0AA36CTG4"/>
<dbReference type="GO" id="GO:0006623">
    <property type="term" value="P:protein targeting to vacuole"/>
    <property type="evidence" value="ECO:0007669"/>
    <property type="project" value="TreeGrafter"/>
</dbReference>
<evidence type="ECO:0000313" key="4">
    <source>
        <dbReference type="EMBL" id="CAJ0573890.1"/>
    </source>
</evidence>
<reference evidence="4" key="1">
    <citation type="submission" date="2023-06" db="EMBL/GenBank/DDBJ databases">
        <authorList>
            <person name="Delattre M."/>
        </authorList>
    </citation>
    <scope>NUCLEOTIDE SEQUENCE</scope>
    <source>
        <strain evidence="4">AF72</strain>
    </source>
</reference>
<name>A0AA36CTG4_9BILA</name>
<dbReference type="GO" id="GO:0045053">
    <property type="term" value="P:protein retention in Golgi apparatus"/>
    <property type="evidence" value="ECO:0007669"/>
    <property type="project" value="TreeGrafter"/>
</dbReference>
<keyword evidence="5" id="KW-1185">Reference proteome</keyword>
<gene>
    <name evidence="4" type="ORF">MSPICULIGERA_LOCUS12236</name>
</gene>
<dbReference type="PANTHER" id="PTHR16166">
    <property type="entry name" value="VACUOLAR PROTEIN SORTING-ASSOCIATED PROTEIN VPS13"/>
    <property type="match status" value="1"/>
</dbReference>
<comment type="caution">
    <text evidence="4">The sequence shown here is derived from an EMBL/GenBank/DDBJ whole genome shotgun (WGS) entry which is preliminary data.</text>
</comment>
<evidence type="ECO:0000256" key="2">
    <source>
        <dbReference type="ARBA" id="ARBA00022448"/>
    </source>
</evidence>
<dbReference type="Pfam" id="PF12624">
    <property type="entry name" value="VPS13_N"/>
    <property type="match status" value="2"/>
</dbReference>
<keyword evidence="2" id="KW-0813">Transport</keyword>
<organism evidence="4 5">
    <name type="scientific">Mesorhabditis spiculigera</name>
    <dbReference type="NCBI Taxonomy" id="96644"/>
    <lineage>
        <taxon>Eukaryota</taxon>
        <taxon>Metazoa</taxon>
        <taxon>Ecdysozoa</taxon>
        <taxon>Nematoda</taxon>
        <taxon>Chromadorea</taxon>
        <taxon>Rhabditida</taxon>
        <taxon>Rhabditina</taxon>
        <taxon>Rhabditomorpha</taxon>
        <taxon>Rhabditoidea</taxon>
        <taxon>Rhabditidae</taxon>
        <taxon>Mesorhabditinae</taxon>
        <taxon>Mesorhabditis</taxon>
    </lineage>
</organism>
<dbReference type="InterPro" id="IPR026847">
    <property type="entry name" value="VPS13"/>
</dbReference>
<dbReference type="EMBL" id="CATQJA010002625">
    <property type="protein sequence ID" value="CAJ0573890.1"/>
    <property type="molecule type" value="Genomic_DNA"/>
</dbReference>
<evidence type="ECO:0000313" key="5">
    <source>
        <dbReference type="Proteomes" id="UP001177023"/>
    </source>
</evidence>
<protein>
    <recommendedName>
        <fullName evidence="3">Chorein N-terminal domain-containing protein</fullName>
    </recommendedName>
</protein>
<dbReference type="Proteomes" id="UP001177023">
    <property type="component" value="Unassembled WGS sequence"/>
</dbReference>